<keyword evidence="2 4" id="KW-0472">Membrane</keyword>
<dbReference type="SUPFAM" id="SSF50998">
    <property type="entry name" value="Quinoprotein alcohol dehydrogenase-like"/>
    <property type="match status" value="1"/>
</dbReference>
<comment type="similarity">
    <text evidence="4">Belongs to the BamB family.</text>
</comment>
<dbReference type="GO" id="GO:0043165">
    <property type="term" value="P:Gram-negative-bacterium-type cell outer membrane assembly"/>
    <property type="evidence" value="ECO:0007669"/>
    <property type="project" value="UniProtKB-UniRule"/>
</dbReference>
<keyword evidence="4" id="KW-0449">Lipoprotein</keyword>
<dbReference type="InterPro" id="IPR011047">
    <property type="entry name" value="Quinoprotein_ADH-like_sf"/>
</dbReference>
<keyword evidence="6" id="KW-0808">Transferase</keyword>
<dbReference type="InterPro" id="IPR017687">
    <property type="entry name" value="BamB"/>
</dbReference>
<proteinExistence type="inferred from homology"/>
<dbReference type="NCBIfam" id="TIGR03300">
    <property type="entry name" value="assembly_YfgL"/>
    <property type="match status" value="1"/>
</dbReference>
<reference evidence="6 7" key="1">
    <citation type="journal article" date="2013" name="Genome Announc.">
        <title>Genome Sequence of the Pyrene- and Fluoranthene-Degrading Bacterium Cycloclasticus sp. Strain PY97M.</title>
        <authorList>
            <person name="Cui Z."/>
            <person name="Xu G."/>
            <person name="Li Q."/>
            <person name="Gao W."/>
            <person name="Zheng L."/>
        </authorList>
    </citation>
    <scope>NUCLEOTIDE SEQUENCE [LARGE SCALE GENOMIC DNA]</scope>
    <source>
        <strain evidence="6 7">PY97M</strain>
    </source>
</reference>
<feature type="domain" description="Pyrrolo-quinoline quinone repeat" evidence="5">
    <location>
        <begin position="341"/>
        <end position="402"/>
    </location>
</feature>
<sequence length="408" mass="44244">MSRLSLVILLLFLAGCAGIVEKTKSAGKSLESGIIDMMSTSEEDESAPPRELAEIVEEVSLTPVWQQKASEGKGSKYLKLEMVMSDGKLFVADLKGKVLAIDQMTGELIWEVKTELPISGGLEVGYEHVFFGTTDADVVALKLNDGDTAWTSQVSSEVLSTPRFSDGLLVVRSVDGAVNTLDAANGEERWSYIRDVPALSLRGTSSPVVKSGGVICGYANGKLVVLRLKDGLQIWETSVAVARGRGALSRMVDVDSDPLAGERYIYAATFNGGVVAVDVRSGQIVWRRSEMSSYKKMIADWVSIYVVDVNNHLWSADQNDGSINWLQDSLEHRQLTPLTQAGDYLLTADYEGYLHVINSTDGALVGRLRVSDVAISTAPIIDDGLIYVQDIEGVITALRMDTLSVTEE</sequence>
<dbReference type="GO" id="GO:0004674">
    <property type="term" value="F:protein serine/threonine kinase activity"/>
    <property type="evidence" value="ECO:0007669"/>
    <property type="project" value="UniProtKB-KW"/>
</dbReference>
<dbReference type="PANTHER" id="PTHR34512">
    <property type="entry name" value="CELL SURFACE PROTEIN"/>
    <property type="match status" value="1"/>
</dbReference>
<comment type="function">
    <text evidence="4">Part of the outer membrane protein assembly complex, which is involved in assembly and insertion of beta-barrel proteins into the outer membrane.</text>
</comment>
<evidence type="ECO:0000259" key="5">
    <source>
        <dbReference type="Pfam" id="PF13360"/>
    </source>
</evidence>
<evidence type="ECO:0000313" key="7">
    <source>
        <dbReference type="Proteomes" id="UP000015462"/>
    </source>
</evidence>
<dbReference type="AlphaFoldDB" id="A0AB33Z4R8"/>
<keyword evidence="6" id="KW-0418">Kinase</keyword>
<evidence type="ECO:0000256" key="1">
    <source>
        <dbReference type="ARBA" id="ARBA00022729"/>
    </source>
</evidence>
<evidence type="ECO:0000256" key="2">
    <source>
        <dbReference type="ARBA" id="ARBA00023136"/>
    </source>
</evidence>
<dbReference type="InterPro" id="IPR002372">
    <property type="entry name" value="PQQ_rpt_dom"/>
</dbReference>
<evidence type="ECO:0000256" key="4">
    <source>
        <dbReference type="HAMAP-Rule" id="MF_00923"/>
    </source>
</evidence>
<keyword evidence="1 4" id="KW-0732">Signal</keyword>
<comment type="subunit">
    <text evidence="4">Part of the Bam complex.</text>
</comment>
<accession>A0AB33Z4R8</accession>
<protein>
    <recommendedName>
        <fullName evidence="4">Outer membrane protein assembly factor BamB</fullName>
    </recommendedName>
</protein>
<dbReference type="GO" id="GO:0051205">
    <property type="term" value="P:protein insertion into membrane"/>
    <property type="evidence" value="ECO:0007669"/>
    <property type="project" value="UniProtKB-UniRule"/>
</dbReference>
<keyword evidence="4" id="KW-0564">Palmitate</keyword>
<comment type="caution">
    <text evidence="6">The sequence shown here is derived from an EMBL/GenBank/DDBJ whole genome shotgun (WGS) entry which is preliminary data.</text>
</comment>
<dbReference type="PANTHER" id="PTHR34512:SF30">
    <property type="entry name" value="OUTER MEMBRANE PROTEIN ASSEMBLY FACTOR BAMB"/>
    <property type="match status" value="1"/>
</dbReference>
<dbReference type="Gene3D" id="2.130.10.10">
    <property type="entry name" value="YVTN repeat-like/Quinoprotein amine dehydrogenase"/>
    <property type="match status" value="1"/>
</dbReference>
<dbReference type="HAMAP" id="MF_00923">
    <property type="entry name" value="OM_assembly_BamB"/>
    <property type="match status" value="1"/>
</dbReference>
<keyword evidence="6" id="KW-0723">Serine/threonine-protein kinase</keyword>
<dbReference type="SMART" id="SM00564">
    <property type="entry name" value="PQQ"/>
    <property type="match status" value="6"/>
</dbReference>
<feature type="domain" description="Pyrrolo-quinoline quinone repeat" evidence="5">
    <location>
        <begin position="95"/>
        <end position="325"/>
    </location>
</feature>
<keyword evidence="7" id="KW-1185">Reference proteome</keyword>
<dbReference type="PROSITE" id="PS51257">
    <property type="entry name" value="PROKAR_LIPOPROTEIN"/>
    <property type="match status" value="1"/>
</dbReference>
<dbReference type="EMBL" id="ASHL01000001">
    <property type="protein sequence ID" value="EPD14208.1"/>
    <property type="molecule type" value="Genomic_DNA"/>
</dbReference>
<dbReference type="Proteomes" id="UP000015462">
    <property type="component" value="Unassembled WGS sequence"/>
</dbReference>
<evidence type="ECO:0000256" key="3">
    <source>
        <dbReference type="ARBA" id="ARBA00023237"/>
    </source>
</evidence>
<dbReference type="InterPro" id="IPR018391">
    <property type="entry name" value="PQQ_b-propeller_rpt"/>
</dbReference>
<dbReference type="Pfam" id="PF13360">
    <property type="entry name" value="PQQ_2"/>
    <property type="match status" value="2"/>
</dbReference>
<dbReference type="GO" id="GO:0009279">
    <property type="term" value="C:cell outer membrane"/>
    <property type="evidence" value="ECO:0007669"/>
    <property type="project" value="UniProtKB-SubCell"/>
</dbReference>
<gene>
    <name evidence="4" type="primary">bamB</name>
    <name evidence="6" type="ORF">L196_01885</name>
</gene>
<dbReference type="RefSeq" id="WP_016389747.1">
    <property type="nucleotide sequence ID" value="NZ_KE646805.1"/>
</dbReference>
<dbReference type="InterPro" id="IPR015943">
    <property type="entry name" value="WD40/YVTN_repeat-like_dom_sf"/>
</dbReference>
<comment type="subcellular location">
    <subcellularLocation>
        <location evidence="4">Cell outer membrane</location>
        <topology evidence="4">Lipid-anchor</topology>
    </subcellularLocation>
</comment>
<organism evidence="6 7">
    <name type="scientific">Cycloclasticus pugetii</name>
    <dbReference type="NCBI Taxonomy" id="34068"/>
    <lineage>
        <taxon>Bacteria</taxon>
        <taxon>Pseudomonadati</taxon>
        <taxon>Pseudomonadota</taxon>
        <taxon>Gammaproteobacteria</taxon>
        <taxon>Thiotrichales</taxon>
        <taxon>Piscirickettsiaceae</taxon>
        <taxon>Cycloclasticus</taxon>
    </lineage>
</organism>
<evidence type="ECO:0000313" key="6">
    <source>
        <dbReference type="EMBL" id="EPD14208.1"/>
    </source>
</evidence>
<name>A0AB33Z4R8_9GAMM</name>
<keyword evidence="3 4" id="KW-0998">Cell outer membrane</keyword>